<protein>
    <submittedName>
        <fullName evidence="1">Uncharacterized protein</fullName>
    </submittedName>
</protein>
<sequence length="40" mass="4716">MGFYRNDSKTQEKITTTVSVSSKIILKIHEYFPTFNSFEK</sequence>
<evidence type="ECO:0000313" key="2">
    <source>
        <dbReference type="Proteomes" id="UP000012164"/>
    </source>
</evidence>
<organism evidence="1 2">
    <name type="scientific">Leptospira interrogans str. FPW1039</name>
    <dbReference type="NCBI Taxonomy" id="1193040"/>
    <lineage>
        <taxon>Bacteria</taxon>
        <taxon>Pseudomonadati</taxon>
        <taxon>Spirochaetota</taxon>
        <taxon>Spirochaetia</taxon>
        <taxon>Leptospirales</taxon>
        <taxon>Leptospiraceae</taxon>
        <taxon>Leptospira</taxon>
    </lineage>
</organism>
<dbReference type="Proteomes" id="UP000012164">
    <property type="component" value="Unassembled WGS sequence"/>
</dbReference>
<gene>
    <name evidence="1" type="ORF">LEP1GSC079_2196</name>
</gene>
<proteinExistence type="predicted"/>
<dbReference type="AlphaFoldDB" id="A0A0F6I8S5"/>
<dbReference type="EMBL" id="AKWR02000237">
    <property type="protein sequence ID" value="EMJ34450.1"/>
    <property type="molecule type" value="Genomic_DNA"/>
</dbReference>
<comment type="caution">
    <text evidence="1">The sequence shown here is derived from an EMBL/GenBank/DDBJ whole genome shotgun (WGS) entry which is preliminary data.</text>
</comment>
<name>A0A0F6I8S5_LEPIR</name>
<accession>A0A0F6I8S5</accession>
<reference evidence="1 2" key="1">
    <citation type="submission" date="2013-01" db="EMBL/GenBank/DDBJ databases">
        <authorList>
            <person name="Harkins D.M."/>
            <person name="Durkin A.S."/>
            <person name="Brinkac L.M."/>
            <person name="Haft D.H."/>
            <person name="Selengut J.D."/>
            <person name="Sanka R."/>
            <person name="DePew J."/>
            <person name="Purushe J."/>
            <person name="Peacock S.J."/>
            <person name="Thaipadungpanit J."/>
            <person name="Wuthiekanun V.W."/>
            <person name="Day N.P."/>
            <person name="Vinetz J.M."/>
            <person name="Sutton G.G."/>
            <person name="Nierman W.C."/>
            <person name="Fouts D.E."/>
        </authorList>
    </citation>
    <scope>NUCLEOTIDE SEQUENCE [LARGE SCALE GENOMIC DNA]</scope>
    <source>
        <strain evidence="1 2">FPW1039</strain>
    </source>
</reference>
<evidence type="ECO:0000313" key="1">
    <source>
        <dbReference type="EMBL" id="EMJ34450.1"/>
    </source>
</evidence>